<dbReference type="GO" id="GO:0000062">
    <property type="term" value="F:fatty-acyl-CoA binding"/>
    <property type="evidence" value="ECO:0007669"/>
    <property type="project" value="InterPro"/>
</dbReference>
<comment type="caution">
    <text evidence="5">The sequence shown here is derived from an EMBL/GenBank/DDBJ whole genome shotgun (WGS) entry which is preliminary data.</text>
</comment>
<keyword evidence="6" id="KW-1185">Reference proteome</keyword>
<dbReference type="PROSITE" id="PS51228">
    <property type="entry name" value="ACB_2"/>
    <property type="match status" value="1"/>
</dbReference>
<dbReference type="PANTHER" id="PTHR46093">
    <property type="entry name" value="ACYL-COA-BINDING DOMAIN-CONTAINING PROTEIN 5"/>
    <property type="match status" value="1"/>
</dbReference>
<evidence type="ECO:0000256" key="2">
    <source>
        <dbReference type="ARBA" id="ARBA00022441"/>
    </source>
</evidence>
<dbReference type="GO" id="GO:0005829">
    <property type="term" value="C:cytosol"/>
    <property type="evidence" value="ECO:0007669"/>
    <property type="project" value="TreeGrafter"/>
</dbReference>
<gene>
    <name evidence="5" type="ORF">M8C21_024627</name>
</gene>
<feature type="domain" description="ACB" evidence="4">
    <location>
        <begin position="1"/>
        <end position="23"/>
    </location>
</feature>
<dbReference type="PANTHER" id="PTHR46093:SF3">
    <property type="entry name" value="ACYL-COA-BINDING DOMAIN-CONTAINING PROTEIN 4"/>
    <property type="match status" value="1"/>
</dbReference>
<keyword evidence="3" id="KW-0677">Repeat</keyword>
<comment type="similarity">
    <text evidence="1">Belongs to the ACBP family.</text>
</comment>
<dbReference type="GO" id="GO:0006869">
    <property type="term" value="P:lipid transport"/>
    <property type="evidence" value="ECO:0007669"/>
    <property type="project" value="TreeGrafter"/>
</dbReference>
<keyword evidence="2" id="KW-0880">Kelch repeat</keyword>
<protein>
    <recommendedName>
        <fullName evidence="4">ACB domain-containing protein</fullName>
    </recommendedName>
</protein>
<proteinExistence type="inferred from homology"/>
<dbReference type="Gene3D" id="2.120.10.80">
    <property type="entry name" value="Kelch-type beta propeller"/>
    <property type="match status" value="1"/>
</dbReference>
<dbReference type="SUPFAM" id="SSF117281">
    <property type="entry name" value="Kelch motif"/>
    <property type="match status" value="1"/>
</dbReference>
<evidence type="ECO:0000313" key="6">
    <source>
        <dbReference type="Proteomes" id="UP001206925"/>
    </source>
</evidence>
<evidence type="ECO:0000256" key="3">
    <source>
        <dbReference type="ARBA" id="ARBA00022737"/>
    </source>
</evidence>
<sequence>MSSIEAMRLFVKILEEEDPGWYSRASNFISDPVVDVEMNHNSKVELAPKNEITLPETKTIPTENGNSVDKDVIVEGAGSVGVYDQWVAPSVSGPRPKPRYEHAAAVVDDKMYIFGGNHNGRYLNDLQTLDLRNWTWSKVEVKASSEDPVRVTPCAGHSLIPWKGNKLISIAGHSKDASEVVNGLFELDICFHFYQSRIIRTYYSKFPFVAYL</sequence>
<evidence type="ECO:0000256" key="1">
    <source>
        <dbReference type="ARBA" id="ARBA00005567"/>
    </source>
</evidence>
<dbReference type="InterPro" id="IPR015915">
    <property type="entry name" value="Kelch-typ_b-propeller"/>
</dbReference>
<accession>A0AAD5BXY4</accession>
<feature type="non-terminal residue" evidence="5">
    <location>
        <position position="212"/>
    </location>
</feature>
<reference evidence="5" key="1">
    <citation type="submission" date="2022-06" db="EMBL/GenBank/DDBJ databases">
        <title>Uncovering the hologenomic basis of an extraordinary plant invasion.</title>
        <authorList>
            <person name="Bieker V.C."/>
            <person name="Martin M.D."/>
            <person name="Gilbert T."/>
            <person name="Hodgins K."/>
            <person name="Battlay P."/>
            <person name="Petersen B."/>
            <person name="Wilson J."/>
        </authorList>
    </citation>
    <scope>NUCLEOTIDE SEQUENCE</scope>
    <source>
        <strain evidence="5">AA19_3_7</strain>
        <tissue evidence="5">Leaf</tissue>
    </source>
</reference>
<evidence type="ECO:0000313" key="5">
    <source>
        <dbReference type="EMBL" id="KAI7731793.1"/>
    </source>
</evidence>
<organism evidence="5 6">
    <name type="scientific">Ambrosia artemisiifolia</name>
    <name type="common">Common ragweed</name>
    <dbReference type="NCBI Taxonomy" id="4212"/>
    <lineage>
        <taxon>Eukaryota</taxon>
        <taxon>Viridiplantae</taxon>
        <taxon>Streptophyta</taxon>
        <taxon>Embryophyta</taxon>
        <taxon>Tracheophyta</taxon>
        <taxon>Spermatophyta</taxon>
        <taxon>Magnoliopsida</taxon>
        <taxon>eudicotyledons</taxon>
        <taxon>Gunneridae</taxon>
        <taxon>Pentapetalae</taxon>
        <taxon>asterids</taxon>
        <taxon>campanulids</taxon>
        <taxon>Asterales</taxon>
        <taxon>Asteraceae</taxon>
        <taxon>Asteroideae</taxon>
        <taxon>Heliantheae alliance</taxon>
        <taxon>Heliantheae</taxon>
        <taxon>Ambrosia</taxon>
    </lineage>
</organism>
<name>A0AAD5BXY4_AMBAR</name>
<dbReference type="Proteomes" id="UP001206925">
    <property type="component" value="Unassembled WGS sequence"/>
</dbReference>
<dbReference type="EMBL" id="JAMZMK010010386">
    <property type="protein sequence ID" value="KAI7731793.1"/>
    <property type="molecule type" value="Genomic_DNA"/>
</dbReference>
<dbReference type="Pfam" id="PF24681">
    <property type="entry name" value="Kelch_KLHDC2_KLHL20_DRC7"/>
    <property type="match status" value="1"/>
</dbReference>
<evidence type="ECO:0000259" key="4">
    <source>
        <dbReference type="PROSITE" id="PS51228"/>
    </source>
</evidence>
<dbReference type="InterPro" id="IPR000582">
    <property type="entry name" value="Acyl-CoA-binding_protein"/>
</dbReference>
<dbReference type="AlphaFoldDB" id="A0AAD5BXY4"/>